<dbReference type="AlphaFoldDB" id="A0A174QSN9"/>
<evidence type="ECO:0000313" key="3">
    <source>
        <dbReference type="Proteomes" id="UP000095563"/>
    </source>
</evidence>
<organism evidence="2 3">
    <name type="scientific">Clostridium baratii</name>
    <dbReference type="NCBI Taxonomy" id="1561"/>
    <lineage>
        <taxon>Bacteria</taxon>
        <taxon>Bacillati</taxon>
        <taxon>Bacillota</taxon>
        <taxon>Clostridia</taxon>
        <taxon>Eubacteriales</taxon>
        <taxon>Clostridiaceae</taxon>
        <taxon>Clostridium</taxon>
    </lineage>
</organism>
<dbReference type="Proteomes" id="UP000095563">
    <property type="component" value="Unassembled WGS sequence"/>
</dbReference>
<accession>A0A174QSN9</accession>
<gene>
    <name evidence="2" type="ORF">ERS852568_00652</name>
</gene>
<evidence type="ECO:0000256" key="1">
    <source>
        <dbReference type="SAM" id="Coils"/>
    </source>
</evidence>
<dbReference type="EMBL" id="CZBO01000001">
    <property type="protein sequence ID" value="CUP74941.1"/>
    <property type="molecule type" value="Genomic_DNA"/>
</dbReference>
<protein>
    <submittedName>
        <fullName evidence="2">Uncharacterized protein</fullName>
    </submittedName>
</protein>
<proteinExistence type="predicted"/>
<sequence>MKQYIIREVNKNEATEIKIGENDLFRIYSIFKNKELEEKIDSIIKVCIPKDEKEAKDMLLNGYQFEGNKYVSLLTTVGMMKHEDMEKDYSSEYFFIREDEKEFINVLEDIASLGKLSEKYGKELCINKDIISRLSLLMSTGDRVYLPNLKKAILPEMTYTYINNYLQFAENDDKTIDLNDLRLKEHKNLEVEHTAMDGSGFIMPHVMEDIQRQLKVNYPLSWIGIREVGVASKGLLVKFDFKKYLKEEHGLDKLIVRDMWGNDVDLMQVDVIQNETQVKWGKWFKSLEEIEQLKLKYPKYKKILNGFNITKINKKESAEYTESNYQILSNLALSPNQLNEIAKEHEEIFEKVIKRDIDATRIMLGDIVREENDELSPSTKIHRLLQLNDSFINIQTAKKTVESMVNKKINTLAGGSIYVKGSYKVILKDAISYMDSLVNVEYKNDGKLVGKISNNGLDDNTNYIPKATGNRTLARCPLNSATEMVKTTLSEKRLYKKYFEELSSDIMFFPFNDFMMRMSGADEDLDIALAIDNDIIYNAVIEDIDDNGIKWCFRNQFDGGKEEVIFTKENMIKNILSVRGNAIGRLSNMGAIISNIIQDLPYYEKDWEMYRSYEDVRSRITNRVNNLRINEKQKSEKIKETMAKWKEDYKKEIERKNFIPHEELLDKEITDYFRTSFQKHKIYSFFLTYLQMVAIDQPKTNIKVTKEMEEPLKNILKGKKKPLYIYYAKYKKENKTVKYDDVRWSNTLLNNYANKIIKKYGSKARELEEKEYRNDSLFTAMQKVNAEKSDSLIEELINLETEYHSLRNDIKETIYIKELREDLKNKTDIEEINKLKDQISILEGRRKEKLKEIDVIIADKYNTIIAQKYNAKEIIKNIAEARKNNNEKICSRFIIQFAFDQLEKCLIEQNLGIGTAYQKDEKGDIRYLYNNYSKINTKLKELELGKEELLKTKMKLGAIKKIRIGGYKGQVVTDRLVVKENGNNLCLIRYVDGIELGYSFPEFKEELEIGQVIEVKEIEKSKNGKTITIYY</sequence>
<keyword evidence="1" id="KW-0175">Coiled coil</keyword>
<name>A0A174QSN9_9CLOT</name>
<dbReference type="RefSeq" id="WP_055206697.1">
    <property type="nucleotide sequence ID" value="NZ_CZBO01000001.1"/>
</dbReference>
<reference evidence="2 3" key="1">
    <citation type="submission" date="2015-09" db="EMBL/GenBank/DDBJ databases">
        <authorList>
            <consortium name="Pathogen Informatics"/>
        </authorList>
    </citation>
    <scope>NUCLEOTIDE SEQUENCE [LARGE SCALE GENOMIC DNA]</scope>
    <source>
        <strain evidence="2 3">2789STDY5834956</strain>
    </source>
</reference>
<feature type="coiled-coil region" evidence="1">
    <location>
        <begin position="789"/>
        <end position="852"/>
    </location>
</feature>
<evidence type="ECO:0000313" key="2">
    <source>
        <dbReference type="EMBL" id="CUP74941.1"/>
    </source>
</evidence>